<gene>
    <name evidence="5" type="ORF">KDL28_36100</name>
</gene>
<evidence type="ECO:0000313" key="6">
    <source>
        <dbReference type="Proteomes" id="UP001165283"/>
    </source>
</evidence>
<feature type="domain" description="HTH lacI-type" evidence="4">
    <location>
        <begin position="11"/>
        <end position="65"/>
    </location>
</feature>
<dbReference type="PROSITE" id="PS00356">
    <property type="entry name" value="HTH_LACI_1"/>
    <property type="match status" value="1"/>
</dbReference>
<dbReference type="RefSeq" id="WP_372497169.1">
    <property type="nucleotide sequence ID" value="NZ_JAGSOV010000084.1"/>
</dbReference>
<dbReference type="EMBL" id="JAGSOV010000084">
    <property type="protein sequence ID" value="MCO1660495.1"/>
    <property type="molecule type" value="Genomic_DNA"/>
</dbReference>
<dbReference type="CDD" id="cd01392">
    <property type="entry name" value="HTH_LacI"/>
    <property type="match status" value="1"/>
</dbReference>
<keyword evidence="1" id="KW-0805">Transcription regulation</keyword>
<dbReference type="GO" id="GO:0003677">
    <property type="term" value="F:DNA binding"/>
    <property type="evidence" value="ECO:0007669"/>
    <property type="project" value="UniProtKB-KW"/>
</dbReference>
<comment type="caution">
    <text evidence="5">The sequence shown here is derived from an EMBL/GenBank/DDBJ whole genome shotgun (WGS) entry which is preliminary data.</text>
</comment>
<dbReference type="Pfam" id="PF00356">
    <property type="entry name" value="LacI"/>
    <property type="match status" value="1"/>
</dbReference>
<dbReference type="InterPro" id="IPR028082">
    <property type="entry name" value="Peripla_BP_I"/>
</dbReference>
<dbReference type="Pfam" id="PF13377">
    <property type="entry name" value="Peripla_BP_3"/>
    <property type="match status" value="1"/>
</dbReference>
<keyword evidence="3" id="KW-0804">Transcription</keyword>
<sequence>MVPMRSSDPAPVMTDVARLAGVSHQTVSRVVNGSPHVSEPTRAKVMAAMEQLGYRRNGVARALAMRRSGTLGVITFDTVRYGPVSTLYSIEQAAGSVGLGVSIAVAEQATSDEVVRALARLQDQSVEGIVAIAPRHDAVEALSTELRGLPAVLVGGVHGGGSGPIAAGDEQARPGQPAVGIDQRGGAAAATRHLLDLGHRTVHHLAGPRGWLDAEWRTEGWRATLEEAGRRVPEPVAGDWSAGSGYAAMRELLAVDPDLSAVFAANDPMALGALRALDEAGRRVPEDVSMVGFDDVPEAEFFRPPLTTVRQHFTEAGRRAVGMLLDMIRPGDGPAIRPGPPAVVPTELVVRRSTGPSPHR</sequence>
<dbReference type="Gene3D" id="1.10.260.40">
    <property type="entry name" value="lambda repressor-like DNA-binding domains"/>
    <property type="match status" value="1"/>
</dbReference>
<accession>A0ABT1ABT2</accession>
<dbReference type="Proteomes" id="UP001165283">
    <property type="component" value="Unassembled WGS sequence"/>
</dbReference>
<proteinExistence type="predicted"/>
<dbReference type="SUPFAM" id="SSF47413">
    <property type="entry name" value="lambda repressor-like DNA-binding domains"/>
    <property type="match status" value="1"/>
</dbReference>
<evidence type="ECO:0000256" key="3">
    <source>
        <dbReference type="ARBA" id="ARBA00023163"/>
    </source>
</evidence>
<protein>
    <submittedName>
        <fullName evidence="5">LacI family DNA-binding transcriptional regulator</fullName>
    </submittedName>
</protein>
<keyword evidence="6" id="KW-1185">Reference proteome</keyword>
<dbReference type="Gene3D" id="3.40.50.2300">
    <property type="match status" value="2"/>
</dbReference>
<dbReference type="SMART" id="SM00354">
    <property type="entry name" value="HTH_LACI"/>
    <property type="match status" value="1"/>
</dbReference>
<dbReference type="PANTHER" id="PTHR30146">
    <property type="entry name" value="LACI-RELATED TRANSCRIPTIONAL REPRESSOR"/>
    <property type="match status" value="1"/>
</dbReference>
<keyword evidence="2 5" id="KW-0238">DNA-binding</keyword>
<name>A0ABT1ABT2_9PSEU</name>
<dbReference type="PANTHER" id="PTHR30146:SF109">
    <property type="entry name" value="HTH-TYPE TRANSCRIPTIONAL REGULATOR GALS"/>
    <property type="match status" value="1"/>
</dbReference>
<organism evidence="5 6">
    <name type="scientific">Pseudonocardia humida</name>
    <dbReference type="NCBI Taxonomy" id="2800819"/>
    <lineage>
        <taxon>Bacteria</taxon>
        <taxon>Bacillati</taxon>
        <taxon>Actinomycetota</taxon>
        <taxon>Actinomycetes</taxon>
        <taxon>Pseudonocardiales</taxon>
        <taxon>Pseudonocardiaceae</taxon>
        <taxon>Pseudonocardia</taxon>
    </lineage>
</organism>
<evidence type="ECO:0000256" key="1">
    <source>
        <dbReference type="ARBA" id="ARBA00023015"/>
    </source>
</evidence>
<dbReference type="InterPro" id="IPR000843">
    <property type="entry name" value="HTH_LacI"/>
</dbReference>
<evidence type="ECO:0000313" key="5">
    <source>
        <dbReference type="EMBL" id="MCO1660495.1"/>
    </source>
</evidence>
<dbReference type="PROSITE" id="PS50932">
    <property type="entry name" value="HTH_LACI_2"/>
    <property type="match status" value="1"/>
</dbReference>
<dbReference type="SUPFAM" id="SSF53822">
    <property type="entry name" value="Periplasmic binding protein-like I"/>
    <property type="match status" value="1"/>
</dbReference>
<evidence type="ECO:0000256" key="2">
    <source>
        <dbReference type="ARBA" id="ARBA00023125"/>
    </source>
</evidence>
<dbReference type="InterPro" id="IPR046335">
    <property type="entry name" value="LacI/GalR-like_sensor"/>
</dbReference>
<reference evidence="5" key="1">
    <citation type="submission" date="2021-04" db="EMBL/GenBank/DDBJ databases">
        <title>Pseudonocardia sp. nov., isolated from sandy soil of mangrove forest.</title>
        <authorList>
            <person name="Zan Z."/>
            <person name="Huang R."/>
            <person name="Liu W."/>
        </authorList>
    </citation>
    <scope>NUCLEOTIDE SEQUENCE</scope>
    <source>
        <strain evidence="5">S2-4</strain>
    </source>
</reference>
<evidence type="ECO:0000259" key="4">
    <source>
        <dbReference type="PROSITE" id="PS50932"/>
    </source>
</evidence>
<dbReference type="InterPro" id="IPR010982">
    <property type="entry name" value="Lambda_DNA-bd_dom_sf"/>
</dbReference>
<dbReference type="CDD" id="cd01574">
    <property type="entry name" value="PBP1_LacI"/>
    <property type="match status" value="1"/>
</dbReference>